<keyword evidence="3" id="KW-1185">Reference proteome</keyword>
<feature type="compositionally biased region" description="Polar residues" evidence="1">
    <location>
        <begin position="68"/>
        <end position="78"/>
    </location>
</feature>
<accession>A0AAV2MYM8</accession>
<comment type="caution">
    <text evidence="2">The sequence shown here is derived from an EMBL/GenBank/DDBJ whole genome shotgun (WGS) entry which is preliminary data.</text>
</comment>
<evidence type="ECO:0000313" key="3">
    <source>
        <dbReference type="Proteomes" id="UP001497644"/>
    </source>
</evidence>
<organism evidence="2 3">
    <name type="scientific">Lasius platythorax</name>
    <dbReference type="NCBI Taxonomy" id="488582"/>
    <lineage>
        <taxon>Eukaryota</taxon>
        <taxon>Metazoa</taxon>
        <taxon>Ecdysozoa</taxon>
        <taxon>Arthropoda</taxon>
        <taxon>Hexapoda</taxon>
        <taxon>Insecta</taxon>
        <taxon>Pterygota</taxon>
        <taxon>Neoptera</taxon>
        <taxon>Endopterygota</taxon>
        <taxon>Hymenoptera</taxon>
        <taxon>Apocrita</taxon>
        <taxon>Aculeata</taxon>
        <taxon>Formicoidea</taxon>
        <taxon>Formicidae</taxon>
        <taxon>Formicinae</taxon>
        <taxon>Lasius</taxon>
        <taxon>Lasius</taxon>
    </lineage>
</organism>
<sequence>MLQQDCLKCLSLQELQDETRASGITKVPENRTENIDLLLRLLEKDSPLDGDQQTLPREAAEEPARPDSSASGNTTFTAPDQDFFPSRENQPSSMDKFLPQFCSLMTDQMSMFKEQMLQQQKMMQQLFESLNINRNPPQDRVRSREEAFLSSAQDQHSVNNTRFAESASSSSGHSVKFLMSQIPTFGGTEDKDVELWMEKIESVAEIHNLSHVVMLSAATSKLNKMAR</sequence>
<proteinExistence type="predicted"/>
<evidence type="ECO:0000256" key="1">
    <source>
        <dbReference type="SAM" id="MobiDB-lite"/>
    </source>
</evidence>
<gene>
    <name evidence="2" type="ORF">LPLAT_LOCUS9544</name>
</gene>
<dbReference type="Proteomes" id="UP001497644">
    <property type="component" value="Unassembled WGS sequence"/>
</dbReference>
<feature type="region of interest" description="Disordered" evidence="1">
    <location>
        <begin position="45"/>
        <end position="92"/>
    </location>
</feature>
<dbReference type="EMBL" id="CAXIPU020000765">
    <property type="protein sequence ID" value="CAL1672638.1"/>
    <property type="molecule type" value="Genomic_DNA"/>
</dbReference>
<evidence type="ECO:0000313" key="2">
    <source>
        <dbReference type="EMBL" id="CAL1672638.1"/>
    </source>
</evidence>
<protein>
    <submittedName>
        <fullName evidence="2">Uncharacterized protein</fullName>
    </submittedName>
</protein>
<name>A0AAV2MYM8_9HYME</name>
<reference evidence="2" key="1">
    <citation type="submission" date="2024-04" db="EMBL/GenBank/DDBJ databases">
        <authorList>
            <consortium name="Molecular Ecology Group"/>
        </authorList>
    </citation>
    <scope>NUCLEOTIDE SEQUENCE</scope>
</reference>
<dbReference type="AlphaFoldDB" id="A0AAV2MYM8"/>